<protein>
    <submittedName>
        <fullName evidence="6">Protein bima</fullName>
    </submittedName>
</protein>
<dbReference type="GO" id="GO:0005680">
    <property type="term" value="C:anaphase-promoting complex"/>
    <property type="evidence" value="ECO:0007669"/>
    <property type="project" value="TreeGrafter"/>
</dbReference>
<dbReference type="GO" id="GO:0051301">
    <property type="term" value="P:cell division"/>
    <property type="evidence" value="ECO:0007669"/>
    <property type="project" value="TreeGrafter"/>
</dbReference>
<feature type="compositionally biased region" description="Pro residues" evidence="4">
    <location>
        <begin position="318"/>
        <end position="334"/>
    </location>
</feature>
<feature type="compositionally biased region" description="Polar residues" evidence="4">
    <location>
        <begin position="1"/>
        <end position="13"/>
    </location>
</feature>
<evidence type="ECO:0000256" key="5">
    <source>
        <dbReference type="SAM" id="Phobius"/>
    </source>
</evidence>
<keyword evidence="5" id="KW-0812">Transmembrane</keyword>
<dbReference type="SMART" id="SM00028">
    <property type="entry name" value="TPR"/>
    <property type="match status" value="6"/>
</dbReference>
<keyword evidence="7" id="KW-1185">Reference proteome</keyword>
<evidence type="ECO:0000313" key="7">
    <source>
        <dbReference type="Proteomes" id="UP000037751"/>
    </source>
</evidence>
<evidence type="ECO:0000256" key="3">
    <source>
        <dbReference type="PROSITE-ProRule" id="PRU00339"/>
    </source>
</evidence>
<feature type="repeat" description="TPR" evidence="3">
    <location>
        <begin position="218"/>
        <end position="251"/>
    </location>
</feature>
<dbReference type="OrthoDB" id="10248520at2759"/>
<dbReference type="Pfam" id="PF13428">
    <property type="entry name" value="TPR_14"/>
    <property type="match status" value="1"/>
</dbReference>
<evidence type="ECO:0000256" key="2">
    <source>
        <dbReference type="ARBA" id="ARBA00038210"/>
    </source>
</evidence>
<dbReference type="SUPFAM" id="SSF48452">
    <property type="entry name" value="TPR-like"/>
    <property type="match status" value="2"/>
</dbReference>
<feature type="region of interest" description="Disordered" evidence="4">
    <location>
        <begin position="272"/>
        <end position="427"/>
    </location>
</feature>
<dbReference type="Pfam" id="PF13432">
    <property type="entry name" value="TPR_16"/>
    <property type="match status" value="2"/>
</dbReference>
<feature type="compositionally biased region" description="Basic and acidic residues" evidence="4">
    <location>
        <begin position="350"/>
        <end position="365"/>
    </location>
</feature>
<dbReference type="RefSeq" id="XP_017990147.1">
    <property type="nucleotide sequence ID" value="XM_018137313.1"/>
</dbReference>
<dbReference type="PANTHER" id="PTHR12558:SF13">
    <property type="entry name" value="CELL DIVISION CYCLE PROTEIN 27 HOMOLOG"/>
    <property type="match status" value="1"/>
</dbReference>
<dbReference type="VEuPathDB" id="FungiDB:Malapachy_2827"/>
<feature type="region of interest" description="Disordered" evidence="4">
    <location>
        <begin position="813"/>
        <end position="833"/>
    </location>
</feature>
<dbReference type="Proteomes" id="UP000037751">
    <property type="component" value="Unassembled WGS sequence"/>
</dbReference>
<dbReference type="GO" id="GO:0005737">
    <property type="term" value="C:cytoplasm"/>
    <property type="evidence" value="ECO:0007669"/>
    <property type="project" value="TreeGrafter"/>
</dbReference>
<feature type="compositionally biased region" description="Polar residues" evidence="4">
    <location>
        <begin position="339"/>
        <end position="348"/>
    </location>
</feature>
<feature type="transmembrane region" description="Helical" evidence="5">
    <location>
        <begin position="111"/>
        <end position="128"/>
    </location>
</feature>
<dbReference type="PANTHER" id="PTHR12558">
    <property type="entry name" value="CELL DIVISION CYCLE 16,23,27"/>
    <property type="match status" value="1"/>
</dbReference>
<dbReference type="GO" id="GO:0016567">
    <property type="term" value="P:protein ubiquitination"/>
    <property type="evidence" value="ECO:0007669"/>
    <property type="project" value="TreeGrafter"/>
</dbReference>
<dbReference type="InterPro" id="IPR019734">
    <property type="entry name" value="TPR_rpt"/>
</dbReference>
<keyword evidence="5" id="KW-1133">Transmembrane helix</keyword>
<organism evidence="6 7">
    <name type="scientific">Malassezia pachydermatis</name>
    <dbReference type="NCBI Taxonomy" id="77020"/>
    <lineage>
        <taxon>Eukaryota</taxon>
        <taxon>Fungi</taxon>
        <taxon>Dikarya</taxon>
        <taxon>Basidiomycota</taxon>
        <taxon>Ustilaginomycotina</taxon>
        <taxon>Malasseziomycetes</taxon>
        <taxon>Malasseziales</taxon>
        <taxon>Malasseziaceae</taxon>
        <taxon>Malassezia</taxon>
    </lineage>
</organism>
<name>A0A0M9VMR6_9BASI</name>
<feature type="compositionally biased region" description="Low complexity" evidence="4">
    <location>
        <begin position="272"/>
        <end position="281"/>
    </location>
</feature>
<comment type="caution">
    <text evidence="6">The sequence shown here is derived from an EMBL/GenBank/DDBJ whole genome shotgun (WGS) entry which is preliminary data.</text>
</comment>
<dbReference type="GeneID" id="28729189"/>
<evidence type="ECO:0000256" key="1">
    <source>
        <dbReference type="ARBA" id="ARBA00022803"/>
    </source>
</evidence>
<evidence type="ECO:0000256" key="4">
    <source>
        <dbReference type="SAM" id="MobiDB-lite"/>
    </source>
</evidence>
<dbReference type="InterPro" id="IPR011990">
    <property type="entry name" value="TPR-like_helical_dom_sf"/>
</dbReference>
<sequence>MDTLTTRRSNTTMRAAAAPVRRPVRADGSTGTSRASAPSHTEEAEARRIAVLVALAESYFHIPDDARAATSPPSASAASTSASLAPDVASATLYATLAVALDEMSVDARRVLALCYLMGGASLLFPFAPSSFGDTRTNGYQALKPSRSCALAAIHVLQHGPRATFSDMGSARVYASACMALGRFKEAQEALSFTVEHGTKRKRATATPVLPERAMYESQVYTQLGRMAMKQGRYSDAATHFRDAREKDPWNWSAWTALCDMAMAPPTMMDANVSMPSASDASAKRSKAEPETSAAAAKPVRRVTPRAAALRSGMARTVPPPPRDTSVPPVPPMPTSRTLATARTNVTRVPSKDDTNAAKPSEARRGATSHAPPASRLARPALAKPESRTKGAAATAATTTSAPARPRTTPTTTTTRPAPTRADTPRTPLDDVRVWVAELGEAYRLVRMYDGQAAIEKLCGPAQRDRPHRRAFRCAAVDCLLGRALHDVTEYAEAEAHFARAREQEPYLMMHMDIYSLVLFQLHREVALSALAQDLVAMDPRAAVTHMAAGNTWSLQHQHDAAYQCFRQATLVAPECAYAYTLAGYEALELEQPARAVRLFRCARRCDRRHWNALAGLGQVYLRQGHAARACEAYAQAFLINRSNAVLLDLLGWSLEQTGDIDGALAVYQRAIAMQPKAAMTRLKKAQLLLKTVREAKQLGTPLPLREETQRRQAAHSELLRVCALAPAEPRVHLMLARSYMRLGGGRFATSAATPDERDASISEVREEAQLPHAFHTEIAHHLATAIDLDPRCVRDISALGDVPKLALPGMGGAAVAEDEDDEHDADLLPFDDEHAPSYASYEAAQQDIDVLDEDELDGYAWM</sequence>
<accession>A0A0M9VMR6</accession>
<dbReference type="Gene3D" id="1.25.40.10">
    <property type="entry name" value="Tetratricopeptide repeat domain"/>
    <property type="match status" value="4"/>
</dbReference>
<feature type="repeat" description="TPR" evidence="3">
    <location>
        <begin position="645"/>
        <end position="678"/>
    </location>
</feature>
<dbReference type="AlphaFoldDB" id="A0A0M9VMR6"/>
<feature type="compositionally biased region" description="Low complexity" evidence="4">
    <location>
        <begin position="392"/>
        <end position="427"/>
    </location>
</feature>
<comment type="similarity">
    <text evidence="2">Belongs to the APC3/CDC27 family.</text>
</comment>
<reference evidence="6 7" key="1">
    <citation type="submission" date="2015-07" db="EMBL/GenBank/DDBJ databases">
        <title>Draft Genome Sequence of Malassezia furfur CBS1878 and Malassezia pachydermatis CBS1879.</title>
        <authorList>
            <person name="Triana S."/>
            <person name="Ohm R."/>
            <person name="Gonzalez A."/>
            <person name="DeCock H."/>
            <person name="Restrepo S."/>
            <person name="Celis A."/>
        </authorList>
    </citation>
    <scope>NUCLEOTIDE SEQUENCE [LARGE SCALE GENOMIC DNA]</scope>
    <source>
        <strain evidence="6 7">CBS 1879</strain>
    </source>
</reference>
<feature type="compositionally biased region" description="Low complexity" evidence="4">
    <location>
        <begin position="371"/>
        <end position="384"/>
    </location>
</feature>
<keyword evidence="1 3" id="KW-0802">TPR repeat</keyword>
<dbReference type="STRING" id="77020.A0A0M9VMR6"/>
<dbReference type="PROSITE" id="PS50005">
    <property type="entry name" value="TPR"/>
    <property type="match status" value="3"/>
</dbReference>
<gene>
    <name evidence="6" type="ORF">Malapachy_2827</name>
</gene>
<dbReference type="GO" id="GO:0031145">
    <property type="term" value="P:anaphase-promoting complex-dependent catabolic process"/>
    <property type="evidence" value="ECO:0007669"/>
    <property type="project" value="TreeGrafter"/>
</dbReference>
<evidence type="ECO:0000313" key="6">
    <source>
        <dbReference type="EMBL" id="KOS12515.1"/>
    </source>
</evidence>
<feature type="region of interest" description="Disordered" evidence="4">
    <location>
        <begin position="1"/>
        <end position="43"/>
    </location>
</feature>
<proteinExistence type="inferred from homology"/>
<feature type="compositionally biased region" description="Polar residues" evidence="4">
    <location>
        <begin position="29"/>
        <end position="39"/>
    </location>
</feature>
<dbReference type="EMBL" id="LGAV01000011">
    <property type="protein sequence ID" value="KOS12515.1"/>
    <property type="molecule type" value="Genomic_DNA"/>
</dbReference>
<feature type="repeat" description="TPR" evidence="3">
    <location>
        <begin position="611"/>
        <end position="644"/>
    </location>
</feature>
<dbReference type="GO" id="GO:0007091">
    <property type="term" value="P:metaphase/anaphase transition of mitotic cell cycle"/>
    <property type="evidence" value="ECO:0007669"/>
    <property type="project" value="TreeGrafter"/>
</dbReference>
<keyword evidence="5" id="KW-0472">Membrane</keyword>